<comment type="similarity">
    <text evidence="1">Belongs to the pyrroline-5-carboxylate reductase family.</text>
</comment>
<dbReference type="SUPFAM" id="SSF48179">
    <property type="entry name" value="6-phosphogluconate dehydrogenase C-terminal domain-like"/>
    <property type="match status" value="1"/>
</dbReference>
<dbReference type="InterPro" id="IPR000304">
    <property type="entry name" value="Pyrroline-COOH_reductase"/>
</dbReference>
<organism evidence="6 7">
    <name type="scientific">Paracoccus maritimus</name>
    <dbReference type="NCBI Taxonomy" id="2933292"/>
    <lineage>
        <taxon>Bacteria</taxon>
        <taxon>Pseudomonadati</taxon>
        <taxon>Pseudomonadota</taxon>
        <taxon>Alphaproteobacteria</taxon>
        <taxon>Rhodobacterales</taxon>
        <taxon>Paracoccaceae</taxon>
        <taxon>Paracoccus</taxon>
    </lineage>
</organism>
<dbReference type="InterPro" id="IPR028939">
    <property type="entry name" value="P5C_Rdtase_cat_N"/>
</dbReference>
<dbReference type="Gene3D" id="1.10.3730.10">
    <property type="entry name" value="ProC C-terminal domain-like"/>
    <property type="match status" value="1"/>
</dbReference>
<dbReference type="PIRSF" id="PIRSF000193">
    <property type="entry name" value="Pyrrol-5-carb_rd"/>
    <property type="match status" value="1"/>
</dbReference>
<dbReference type="EMBL" id="JANAVZ010000006">
    <property type="protein sequence ID" value="MCT4333682.1"/>
    <property type="molecule type" value="Genomic_DNA"/>
</dbReference>
<dbReference type="InterPro" id="IPR036291">
    <property type="entry name" value="NAD(P)-bd_dom_sf"/>
</dbReference>
<gene>
    <name evidence="6" type="ORF">MU516_12480</name>
</gene>
<keyword evidence="2" id="KW-0521">NADP</keyword>
<keyword evidence="7" id="KW-1185">Reference proteome</keyword>
<dbReference type="InterPro" id="IPR008927">
    <property type="entry name" value="6-PGluconate_DH-like_C_sf"/>
</dbReference>
<dbReference type="SUPFAM" id="SSF51735">
    <property type="entry name" value="NAD(P)-binding Rossmann-fold domains"/>
    <property type="match status" value="1"/>
</dbReference>
<dbReference type="Proteomes" id="UP001320702">
    <property type="component" value="Unassembled WGS sequence"/>
</dbReference>
<dbReference type="Gene3D" id="3.40.50.720">
    <property type="entry name" value="NAD(P)-binding Rossmann-like Domain"/>
    <property type="match status" value="1"/>
</dbReference>
<evidence type="ECO:0000256" key="2">
    <source>
        <dbReference type="ARBA" id="ARBA00022857"/>
    </source>
</evidence>
<dbReference type="RefSeq" id="WP_260277534.1">
    <property type="nucleotide sequence ID" value="NZ_JANAVZ010000006.1"/>
</dbReference>
<evidence type="ECO:0000313" key="6">
    <source>
        <dbReference type="EMBL" id="MCT4333682.1"/>
    </source>
</evidence>
<feature type="domain" description="Pyrroline-5-carboxylate reductase catalytic N-terminal" evidence="4">
    <location>
        <begin position="8"/>
        <end position="96"/>
    </location>
</feature>
<evidence type="ECO:0000259" key="5">
    <source>
        <dbReference type="Pfam" id="PF14748"/>
    </source>
</evidence>
<dbReference type="Pfam" id="PF03807">
    <property type="entry name" value="F420_oxidored"/>
    <property type="match status" value="1"/>
</dbReference>
<dbReference type="PANTHER" id="PTHR11645:SF0">
    <property type="entry name" value="PYRROLINE-5-CARBOXYLATE REDUCTASE 3"/>
    <property type="match status" value="1"/>
</dbReference>
<reference evidence="6 7" key="1">
    <citation type="submission" date="2022-04" db="EMBL/GenBank/DDBJ databases">
        <title>Paracoccus sp. YLB-12 draft genome sequence.</title>
        <authorList>
            <person name="Yu L."/>
        </authorList>
    </citation>
    <scope>NUCLEOTIDE SEQUENCE [LARGE SCALE GENOMIC DNA]</scope>
    <source>
        <strain evidence="6 7">YLB-12</strain>
    </source>
</reference>
<dbReference type="Pfam" id="PF14748">
    <property type="entry name" value="P5CR_dimer"/>
    <property type="match status" value="1"/>
</dbReference>
<dbReference type="InterPro" id="IPR029036">
    <property type="entry name" value="P5CR_dimer"/>
</dbReference>
<protein>
    <submittedName>
        <fullName evidence="6">NAD(P)-binding domain-containing protein</fullName>
    </submittedName>
</protein>
<proteinExistence type="inferred from homology"/>
<feature type="domain" description="Pyrroline-5-carboxylate reductase dimerisation" evidence="5">
    <location>
        <begin position="159"/>
        <end position="262"/>
    </location>
</feature>
<evidence type="ECO:0000256" key="1">
    <source>
        <dbReference type="ARBA" id="ARBA00005525"/>
    </source>
</evidence>
<name>A0ABT2KAY8_9RHOB</name>
<comment type="caution">
    <text evidence="6">The sequence shown here is derived from an EMBL/GenBank/DDBJ whole genome shotgun (WGS) entry which is preliminary data.</text>
</comment>
<dbReference type="PANTHER" id="PTHR11645">
    <property type="entry name" value="PYRROLINE-5-CARBOXYLATE REDUCTASE"/>
    <property type="match status" value="1"/>
</dbReference>
<accession>A0ABT2KAY8</accession>
<sequence>MDDGGIGRIGIIGGNGMLGRALATALLRRGGVVPGDLWISCRSGVADDVAQGVRITADNRELVDACDTVILCVPPQAARDLDIHADGRLVVSVMAGQTLARIVDLSGTSRVIRAMTSPAAAEGLAFSPWCAHDTATRADRHRATAILRCCGTTAELPSEDQLDIFTALTGPVPGFVAFFAACVSEYAVSRGVDPKLADLATRQLFLGAGHMLAKGGPSAADHVAGMTAYAGTTAAGLKRLQASGIAAELAEGLDASVNAARRLGGD</sequence>
<evidence type="ECO:0000313" key="7">
    <source>
        <dbReference type="Proteomes" id="UP001320702"/>
    </source>
</evidence>
<evidence type="ECO:0000259" key="4">
    <source>
        <dbReference type="Pfam" id="PF03807"/>
    </source>
</evidence>
<keyword evidence="3" id="KW-0560">Oxidoreductase</keyword>
<evidence type="ECO:0000256" key="3">
    <source>
        <dbReference type="ARBA" id="ARBA00023002"/>
    </source>
</evidence>